<evidence type="ECO:0000256" key="1">
    <source>
        <dbReference type="ARBA" id="ARBA00004127"/>
    </source>
</evidence>
<dbReference type="FunFam" id="3.40.50.720:FF:000036">
    <property type="entry name" value="Glutathione-regulated potassium-efflux system protein KefB"/>
    <property type="match status" value="1"/>
</dbReference>
<dbReference type="NCBIfam" id="TIGR00932">
    <property type="entry name" value="2a37"/>
    <property type="match status" value="1"/>
</dbReference>
<feature type="transmembrane region" description="Helical" evidence="11">
    <location>
        <begin position="87"/>
        <end position="110"/>
    </location>
</feature>
<evidence type="ECO:0000256" key="6">
    <source>
        <dbReference type="ARBA" id="ARBA00022692"/>
    </source>
</evidence>
<evidence type="ECO:0000256" key="11">
    <source>
        <dbReference type="SAM" id="Phobius"/>
    </source>
</evidence>
<evidence type="ECO:0000256" key="8">
    <source>
        <dbReference type="ARBA" id="ARBA00022989"/>
    </source>
</evidence>
<evidence type="ECO:0000256" key="7">
    <source>
        <dbReference type="ARBA" id="ARBA00022958"/>
    </source>
</evidence>
<feature type="transmembrane region" description="Helical" evidence="11">
    <location>
        <begin position="269"/>
        <end position="289"/>
    </location>
</feature>
<dbReference type="RefSeq" id="WP_080521690.1">
    <property type="nucleotide sequence ID" value="NZ_LPUF01000001.1"/>
</dbReference>
<dbReference type="InterPro" id="IPR003148">
    <property type="entry name" value="RCK_N"/>
</dbReference>
<keyword evidence="9" id="KW-0406">Ion transport</keyword>
<feature type="domain" description="RCK N-terminal" evidence="12">
    <location>
        <begin position="408"/>
        <end position="525"/>
    </location>
</feature>
<feature type="transmembrane region" description="Helical" evidence="11">
    <location>
        <begin position="6"/>
        <end position="26"/>
    </location>
</feature>
<feature type="transmembrane region" description="Helical" evidence="11">
    <location>
        <begin position="357"/>
        <end position="375"/>
    </location>
</feature>
<evidence type="ECO:0000256" key="10">
    <source>
        <dbReference type="ARBA" id="ARBA00023136"/>
    </source>
</evidence>
<reference evidence="13 14" key="1">
    <citation type="submission" date="2015-12" db="EMBL/GenBank/DDBJ databases">
        <authorList>
            <person name="Shamseldin A."/>
            <person name="Moawad H."/>
            <person name="Abd El-Rahim W.M."/>
            <person name="Sadowsky M.J."/>
        </authorList>
    </citation>
    <scope>NUCLEOTIDE SEQUENCE [LARGE SCALE GENOMIC DNA]</scope>
    <source>
        <strain evidence="13 14">WF1</strain>
    </source>
</reference>
<name>A0A1V8M6G0_9GAMM</name>
<dbReference type="PROSITE" id="PS51201">
    <property type="entry name" value="RCK_N"/>
    <property type="match status" value="1"/>
</dbReference>
<dbReference type="InterPro" id="IPR036291">
    <property type="entry name" value="NAD(P)-bd_dom_sf"/>
</dbReference>
<dbReference type="Pfam" id="PF00999">
    <property type="entry name" value="Na_H_Exchanger"/>
    <property type="match status" value="1"/>
</dbReference>
<dbReference type="GO" id="GO:0005886">
    <property type="term" value="C:plasma membrane"/>
    <property type="evidence" value="ECO:0007669"/>
    <property type="project" value="TreeGrafter"/>
</dbReference>
<dbReference type="Proteomes" id="UP000191980">
    <property type="component" value="Unassembled WGS sequence"/>
</dbReference>
<feature type="transmembrane region" description="Helical" evidence="11">
    <location>
        <begin position="116"/>
        <end position="137"/>
    </location>
</feature>
<evidence type="ECO:0000256" key="2">
    <source>
        <dbReference type="ARBA" id="ARBA00005551"/>
    </source>
</evidence>
<dbReference type="GO" id="GO:0015297">
    <property type="term" value="F:antiporter activity"/>
    <property type="evidence" value="ECO:0007669"/>
    <property type="project" value="UniProtKB-KW"/>
</dbReference>
<dbReference type="SUPFAM" id="SSF51735">
    <property type="entry name" value="NAD(P)-binding Rossmann-fold domains"/>
    <property type="match status" value="1"/>
</dbReference>
<dbReference type="GO" id="GO:0008324">
    <property type="term" value="F:monoatomic cation transmembrane transporter activity"/>
    <property type="evidence" value="ECO:0007669"/>
    <property type="project" value="InterPro"/>
</dbReference>
<keyword evidence="6 11" id="KW-0812">Transmembrane</keyword>
<dbReference type="InterPro" id="IPR006153">
    <property type="entry name" value="Cation/H_exchanger_TM"/>
</dbReference>
<feature type="transmembrane region" description="Helical" evidence="11">
    <location>
        <begin position="295"/>
        <end position="314"/>
    </location>
</feature>
<sequence>MHADNSILLYILELLAAAVIAIPIFHRLGLGSVLGYLFAGAALGPWGLKLINEVEDLRHLAEFGVVFLLFLIGLEMKAERLWVMRRLVFGLGIAQVLITALLLFCVAQLLDFPLKVSVIAAFGLALSSTAFGLQILSEKGNLTCVYGRASFAVLLLQDLAVVPLMAMVSLLSGGETLTSSAGVGFLEVTGGILLVILVGRFLLNPILDRVAASRNSEVFIAATILMVLGIGRAMELLHLSMALGAFLAGLMLAESHYRHQIEADIEPVRGTLLGLFFMTVGMSIDFGLLIREWHWVLLAVAGLLLIKASVLWLLSRLSGLDSRNSLRTALLLSQAGEFGFVLFGYAMIAGVLMPERVQFLTLVIALSMVSTPFIVKLGDWWLKLTALDEGETAIINTAVPTPDATEIHGKVIIAGFGRVGRRVAQLLDRAGVEYIALDNNHERVNQFRGEGFNVFFGDARKLKVLKSAGAAHATMLLFSLDNFSNLEHLVKDVRRHYPNIQIHARAHDIAHCEQLLNDGANQVVAETLEAGLRLGEMALINSGFDKDKAQAVVANFRLELYTALNDNVIYKSKPSN</sequence>
<organism evidence="13 14">
    <name type="scientific">Methyloprofundus sedimenti</name>
    <dbReference type="NCBI Taxonomy" id="1420851"/>
    <lineage>
        <taxon>Bacteria</taxon>
        <taxon>Pseudomonadati</taxon>
        <taxon>Pseudomonadota</taxon>
        <taxon>Gammaproteobacteria</taxon>
        <taxon>Methylococcales</taxon>
        <taxon>Methylococcaceae</taxon>
        <taxon>Methyloprofundus</taxon>
    </lineage>
</organism>
<protein>
    <recommendedName>
        <fullName evidence="12">RCK N-terminal domain-containing protein</fullName>
    </recommendedName>
</protein>
<evidence type="ECO:0000256" key="5">
    <source>
        <dbReference type="ARBA" id="ARBA00022538"/>
    </source>
</evidence>
<evidence type="ECO:0000256" key="9">
    <source>
        <dbReference type="ARBA" id="ARBA00023065"/>
    </source>
</evidence>
<comment type="subcellular location">
    <subcellularLocation>
        <location evidence="1">Endomembrane system</location>
        <topology evidence="1">Multi-pass membrane protein</topology>
    </subcellularLocation>
</comment>
<dbReference type="EMBL" id="LPUF01000001">
    <property type="protein sequence ID" value="OQK17076.1"/>
    <property type="molecule type" value="Genomic_DNA"/>
</dbReference>
<dbReference type="GO" id="GO:0012505">
    <property type="term" value="C:endomembrane system"/>
    <property type="evidence" value="ECO:0007669"/>
    <property type="project" value="UniProtKB-SubCell"/>
</dbReference>
<feature type="transmembrane region" description="Helical" evidence="11">
    <location>
        <begin position="57"/>
        <end position="75"/>
    </location>
</feature>
<dbReference type="Gene3D" id="1.20.1530.20">
    <property type="match status" value="1"/>
</dbReference>
<feature type="transmembrane region" description="Helical" evidence="11">
    <location>
        <begin position="183"/>
        <end position="203"/>
    </location>
</feature>
<dbReference type="Gene3D" id="3.40.50.720">
    <property type="entry name" value="NAD(P)-binding Rossmann-like Domain"/>
    <property type="match status" value="1"/>
</dbReference>
<feature type="transmembrane region" description="Helical" evidence="11">
    <location>
        <begin position="239"/>
        <end position="257"/>
    </location>
</feature>
<comment type="caution">
    <text evidence="13">The sequence shown here is derived from an EMBL/GenBank/DDBJ whole genome shotgun (WGS) entry which is preliminary data.</text>
</comment>
<keyword evidence="8 11" id="KW-1133">Transmembrane helix</keyword>
<comment type="similarity">
    <text evidence="2">Belongs to the monovalent cation:proton antiporter 2 (CPA2) transporter (TC 2.A.37) family.</text>
</comment>
<feature type="transmembrane region" description="Helical" evidence="11">
    <location>
        <begin position="149"/>
        <end position="171"/>
    </location>
</feature>
<dbReference type="GO" id="GO:1902600">
    <property type="term" value="P:proton transmembrane transport"/>
    <property type="evidence" value="ECO:0007669"/>
    <property type="project" value="InterPro"/>
</dbReference>
<dbReference type="InterPro" id="IPR004771">
    <property type="entry name" value="K/H_exchanger"/>
</dbReference>
<evidence type="ECO:0000259" key="12">
    <source>
        <dbReference type="PROSITE" id="PS51201"/>
    </source>
</evidence>
<keyword evidence="14" id="KW-1185">Reference proteome</keyword>
<keyword evidence="10 11" id="KW-0472">Membrane</keyword>
<dbReference type="OrthoDB" id="9781411at2"/>
<accession>A0A1V8M6G0</accession>
<gene>
    <name evidence="13" type="ORF">AU255_04035</name>
</gene>
<keyword evidence="4" id="KW-0050">Antiport</keyword>
<proteinExistence type="inferred from homology"/>
<keyword evidence="3" id="KW-0813">Transport</keyword>
<dbReference type="InterPro" id="IPR038770">
    <property type="entry name" value="Na+/solute_symporter_sf"/>
</dbReference>
<dbReference type="PANTHER" id="PTHR46157">
    <property type="entry name" value="K(+) EFFLUX ANTIPORTER 3, CHLOROPLASTIC"/>
    <property type="match status" value="1"/>
</dbReference>
<evidence type="ECO:0000313" key="13">
    <source>
        <dbReference type="EMBL" id="OQK17076.1"/>
    </source>
</evidence>
<feature type="transmembrane region" description="Helical" evidence="11">
    <location>
        <begin position="326"/>
        <end position="351"/>
    </location>
</feature>
<evidence type="ECO:0000256" key="4">
    <source>
        <dbReference type="ARBA" id="ARBA00022449"/>
    </source>
</evidence>
<dbReference type="GO" id="GO:0006813">
    <property type="term" value="P:potassium ion transport"/>
    <property type="evidence" value="ECO:0007669"/>
    <property type="project" value="UniProtKB-KW"/>
</dbReference>
<dbReference type="STRING" id="1420851.AU255_04035"/>
<keyword evidence="5" id="KW-0633">Potassium transport</keyword>
<keyword evidence="7" id="KW-0630">Potassium</keyword>
<dbReference type="PANTHER" id="PTHR46157:SF4">
    <property type="entry name" value="K(+) EFFLUX ANTIPORTER 3, CHLOROPLASTIC"/>
    <property type="match status" value="1"/>
</dbReference>
<dbReference type="AlphaFoldDB" id="A0A1V8M6G0"/>
<evidence type="ECO:0000313" key="14">
    <source>
        <dbReference type="Proteomes" id="UP000191980"/>
    </source>
</evidence>
<dbReference type="Pfam" id="PF02254">
    <property type="entry name" value="TrkA_N"/>
    <property type="match status" value="1"/>
</dbReference>
<evidence type="ECO:0000256" key="3">
    <source>
        <dbReference type="ARBA" id="ARBA00022448"/>
    </source>
</evidence>